<organism evidence="9 10">
    <name type="scientific">Humidesulfovibrio mexicanus</name>
    <dbReference type="NCBI Taxonomy" id="147047"/>
    <lineage>
        <taxon>Bacteria</taxon>
        <taxon>Pseudomonadati</taxon>
        <taxon>Thermodesulfobacteriota</taxon>
        <taxon>Desulfovibrionia</taxon>
        <taxon>Desulfovibrionales</taxon>
        <taxon>Desulfovibrionaceae</taxon>
        <taxon>Humidesulfovibrio</taxon>
    </lineage>
</organism>
<keyword evidence="1 7" id="KW-1003">Cell membrane</keyword>
<evidence type="ECO:0000256" key="1">
    <source>
        <dbReference type="ARBA" id="ARBA00022475"/>
    </source>
</evidence>
<evidence type="ECO:0000256" key="2">
    <source>
        <dbReference type="ARBA" id="ARBA00022692"/>
    </source>
</evidence>
<keyword evidence="3 7" id="KW-1133">Transmembrane helix</keyword>
<keyword evidence="9" id="KW-0969">Cilium</keyword>
<comment type="subcellular location">
    <subcellularLocation>
        <location evidence="7">Cell membrane</location>
    </subcellularLocation>
    <subcellularLocation>
        <location evidence="7">Bacterial flagellum basal body</location>
    </subcellularLocation>
</comment>
<reference evidence="9 10" key="1">
    <citation type="submission" date="2017-06" db="EMBL/GenBank/DDBJ databases">
        <authorList>
            <person name="Kim H.J."/>
            <person name="Triplett B.A."/>
        </authorList>
    </citation>
    <scope>NUCLEOTIDE SEQUENCE [LARGE SCALE GENOMIC DNA]</scope>
    <source>
        <strain evidence="9 10">DSM 13116</strain>
    </source>
</reference>
<evidence type="ECO:0000256" key="4">
    <source>
        <dbReference type="ARBA" id="ARBA00023136"/>
    </source>
</evidence>
<accession>A0A238ZTS2</accession>
<feature type="region of interest" description="Disordered" evidence="8">
    <location>
        <begin position="113"/>
        <end position="183"/>
    </location>
</feature>
<keyword evidence="2 7" id="KW-0812">Transmembrane</keyword>
<dbReference type="PANTHER" id="PTHR38766:SF1">
    <property type="entry name" value="FLAGELLAR PROTEIN FLIO"/>
    <property type="match status" value="1"/>
</dbReference>
<feature type="compositionally biased region" description="Basic and acidic residues" evidence="8">
    <location>
        <begin position="136"/>
        <end position="163"/>
    </location>
</feature>
<keyword evidence="9" id="KW-0282">Flagellum</keyword>
<evidence type="ECO:0000256" key="8">
    <source>
        <dbReference type="SAM" id="MobiDB-lite"/>
    </source>
</evidence>
<dbReference type="GO" id="GO:0044781">
    <property type="term" value="P:bacterial-type flagellum organization"/>
    <property type="evidence" value="ECO:0007669"/>
    <property type="project" value="UniProtKB-UniRule"/>
</dbReference>
<dbReference type="GO" id="GO:0005886">
    <property type="term" value="C:plasma membrane"/>
    <property type="evidence" value="ECO:0007669"/>
    <property type="project" value="UniProtKB-SubCell"/>
</dbReference>
<feature type="compositionally biased region" description="Low complexity" evidence="8">
    <location>
        <begin position="117"/>
        <end position="127"/>
    </location>
</feature>
<dbReference type="EMBL" id="FZOC01000003">
    <property type="protein sequence ID" value="SNR86619.1"/>
    <property type="molecule type" value="Genomic_DNA"/>
</dbReference>
<feature type="transmembrane region" description="Helical" evidence="7">
    <location>
        <begin position="12"/>
        <end position="30"/>
    </location>
</feature>
<dbReference type="NCBIfam" id="TIGR03500">
    <property type="entry name" value="FliO_TIGR"/>
    <property type="match status" value="1"/>
</dbReference>
<keyword evidence="9" id="KW-0966">Cell projection</keyword>
<evidence type="ECO:0000313" key="9">
    <source>
        <dbReference type="EMBL" id="SNR86619.1"/>
    </source>
</evidence>
<evidence type="ECO:0000256" key="7">
    <source>
        <dbReference type="RuleBase" id="RU362064"/>
    </source>
</evidence>
<feature type="compositionally biased region" description="Pro residues" evidence="8">
    <location>
        <begin position="173"/>
        <end position="183"/>
    </location>
</feature>
<evidence type="ECO:0000256" key="6">
    <source>
        <dbReference type="ARBA" id="ARBA00037937"/>
    </source>
</evidence>
<proteinExistence type="inferred from homology"/>
<evidence type="ECO:0000256" key="3">
    <source>
        <dbReference type="ARBA" id="ARBA00022989"/>
    </source>
</evidence>
<sequence>MPDQLFFDIVKMVVALACIVGLIYGVVYVLKRLLPGAGAAGGERLGIQVLTQLNVGSRQRIAVIRVQDRTLVVGVTEGSINTLAELTPPDAAAKKEADDPKIFSELLSWPKDGAGRGAQQPGAASAPVRAGESDADALRFDGIFDEHPRTATAGRDQRKRDSAGEPDQDDGPPLFPPGKRPLR</sequence>
<dbReference type="Proteomes" id="UP000198324">
    <property type="component" value="Unassembled WGS sequence"/>
</dbReference>
<name>A0A238ZTS2_9BACT</name>
<keyword evidence="5 7" id="KW-0975">Bacterial flagellum</keyword>
<dbReference type="AlphaFoldDB" id="A0A238ZTS2"/>
<evidence type="ECO:0000256" key="5">
    <source>
        <dbReference type="ARBA" id="ARBA00023143"/>
    </source>
</evidence>
<dbReference type="RefSeq" id="WP_089273513.1">
    <property type="nucleotide sequence ID" value="NZ_FZOC01000003.1"/>
</dbReference>
<dbReference type="PANTHER" id="PTHR38766">
    <property type="entry name" value="FLAGELLAR PROTEIN FLIO"/>
    <property type="match status" value="1"/>
</dbReference>
<gene>
    <name evidence="9" type="ORF">SAMN04488503_1592</name>
</gene>
<dbReference type="InterPro" id="IPR052205">
    <property type="entry name" value="FliO/MopB"/>
</dbReference>
<protein>
    <recommendedName>
        <fullName evidence="7">Flagellar protein</fullName>
    </recommendedName>
</protein>
<dbReference type="Pfam" id="PF04347">
    <property type="entry name" value="FliO"/>
    <property type="match status" value="1"/>
</dbReference>
<evidence type="ECO:0000313" key="10">
    <source>
        <dbReference type="Proteomes" id="UP000198324"/>
    </source>
</evidence>
<keyword evidence="4 7" id="KW-0472">Membrane</keyword>
<dbReference type="InterPro" id="IPR022781">
    <property type="entry name" value="Flagellar_biosynth_FliO"/>
</dbReference>
<keyword evidence="10" id="KW-1185">Reference proteome</keyword>
<comment type="similarity">
    <text evidence="6 7">Belongs to the FliO/MopB family.</text>
</comment>
<dbReference type="GO" id="GO:0009425">
    <property type="term" value="C:bacterial-type flagellum basal body"/>
    <property type="evidence" value="ECO:0007669"/>
    <property type="project" value="UniProtKB-SubCell"/>
</dbReference>